<dbReference type="GO" id="GO:0045893">
    <property type="term" value="P:positive regulation of DNA-templated transcription"/>
    <property type="evidence" value="ECO:0007669"/>
    <property type="project" value="TreeGrafter"/>
</dbReference>
<evidence type="ECO:0000256" key="3">
    <source>
        <dbReference type="ARBA" id="ARBA00022448"/>
    </source>
</evidence>
<protein>
    <recommendedName>
        <fullName evidence="9">Nuclear pore complex protein Nup85</fullName>
    </recommendedName>
</protein>
<comment type="subunit">
    <text evidence="9">Component of the nuclear pore complex (NPC).</text>
</comment>
<comment type="function">
    <text evidence="9">Functions as a component of the nuclear pore complex (NPC).</text>
</comment>
<dbReference type="InterPro" id="IPR011502">
    <property type="entry name" value="Nucleoporin_Nup85"/>
</dbReference>
<comment type="similarity">
    <text evidence="2 9">Belongs to the nucleoporin Nup85 family.</text>
</comment>
<accession>A0A812BCM8</accession>
<dbReference type="EMBL" id="CAHIKZ030000517">
    <property type="protein sequence ID" value="CAE1178039.1"/>
    <property type="molecule type" value="Genomic_DNA"/>
</dbReference>
<evidence type="ECO:0000256" key="6">
    <source>
        <dbReference type="ARBA" id="ARBA00023010"/>
    </source>
</evidence>
<keyword evidence="4 9" id="KW-0509">mRNA transport</keyword>
<evidence type="ECO:0000256" key="8">
    <source>
        <dbReference type="ARBA" id="ARBA00023242"/>
    </source>
</evidence>
<keyword evidence="6 9" id="KW-0811">Translocation</keyword>
<proteinExistence type="inferred from homology"/>
<dbReference type="GO" id="GO:0017056">
    <property type="term" value="F:structural constituent of nuclear pore"/>
    <property type="evidence" value="ECO:0007669"/>
    <property type="project" value="TreeGrafter"/>
</dbReference>
<evidence type="ECO:0000256" key="4">
    <source>
        <dbReference type="ARBA" id="ARBA00022816"/>
    </source>
</evidence>
<name>A0A812BCM8_ACAPH</name>
<keyword evidence="3 9" id="KW-0813">Transport</keyword>
<comment type="caution">
    <text evidence="10">The sequence shown here is derived from an EMBL/GenBank/DDBJ whole genome shotgun (WGS) entry which is preliminary data.</text>
</comment>
<dbReference type="GO" id="GO:0031080">
    <property type="term" value="C:nuclear pore outer ring"/>
    <property type="evidence" value="ECO:0007669"/>
    <property type="project" value="TreeGrafter"/>
</dbReference>
<sequence length="658" mass="75723">MASKRELLSPEVAVADEQAHVHGFMATCGIGNRLMLYGGSKSACRDEGHLRANLHHGCRLHEVEWDKDMHSPITRRLVNESHNIFVALQQQAENLTDLALKSYLVKASRYYRSVIKGCCWALQSESENTSSEDEKAWLEDQQQIFQIIELIWSLCEILYIDTTPGAPSLRQLLGWVRWHFTEGKKLASEIIQDKPEKHSCYWEAIYRLLLQGCIDEALELFSKHPLHKTDSFRSLSEMMGKMPQLANFMSQGRSLPEFDIKWRHWRDECEQRLEAGEFLTDSNLTTMAKILCGDEEVFYQMKDYCETWFHMLVSRLFYQNPVVKNSELQHYIQTCLDMYRGDSSHTAQLDSILVAVFEFNINQMIRDCSTYLGSWWFTSHLGDLLYHSGHLEPQKLPQGVNLREYLLLEYASSLMSHKSLWAVAIHYFDFCPDNGSDYLGLYLERIPLDTEVKAHKLLHICEKRGLQEHAKSICKVMGKKCLLNNRVGQALNWFLKSKDSSYATVLSERILTEYSETGQFSNLDLLENLGSSMFLSSKLTFLGQYREFHKLYEDGDIQEAAILLVSLLSARLAPKAFWVTLLCDALPLLEAEQVVISSQQTYELMHCVEELTKEASLVGDENQKKMLEVEKTKLSNICLALTRNLDRAIIVEGSVKPF</sequence>
<dbReference type="GO" id="GO:0006606">
    <property type="term" value="P:protein import into nucleus"/>
    <property type="evidence" value="ECO:0007669"/>
    <property type="project" value="TreeGrafter"/>
</dbReference>
<evidence type="ECO:0000256" key="9">
    <source>
        <dbReference type="RuleBase" id="RU365073"/>
    </source>
</evidence>
<evidence type="ECO:0000313" key="10">
    <source>
        <dbReference type="EMBL" id="CAE1178039.1"/>
    </source>
</evidence>
<keyword evidence="5 9" id="KW-0653">Protein transport</keyword>
<evidence type="ECO:0000256" key="7">
    <source>
        <dbReference type="ARBA" id="ARBA00023132"/>
    </source>
</evidence>
<organism evidence="10 11">
    <name type="scientific">Acanthosepion pharaonis</name>
    <name type="common">Pharaoh cuttlefish</name>
    <name type="synonym">Sepia pharaonis</name>
    <dbReference type="NCBI Taxonomy" id="158019"/>
    <lineage>
        <taxon>Eukaryota</taxon>
        <taxon>Metazoa</taxon>
        <taxon>Spiralia</taxon>
        <taxon>Lophotrochozoa</taxon>
        <taxon>Mollusca</taxon>
        <taxon>Cephalopoda</taxon>
        <taxon>Coleoidea</taxon>
        <taxon>Decapodiformes</taxon>
        <taxon>Sepiida</taxon>
        <taxon>Sepiina</taxon>
        <taxon>Sepiidae</taxon>
        <taxon>Acanthosepion</taxon>
    </lineage>
</organism>
<gene>
    <name evidence="10" type="ORF">SPHA_14979</name>
</gene>
<comment type="subcellular location">
    <subcellularLocation>
        <location evidence="1 9">Nucleus</location>
        <location evidence="1 9">Nuclear pore complex</location>
    </subcellularLocation>
</comment>
<keyword evidence="11" id="KW-1185">Reference proteome</keyword>
<dbReference type="PANTHER" id="PTHR13373:SF21">
    <property type="entry name" value="NUCLEAR PORE COMPLEX PROTEIN NUP85"/>
    <property type="match status" value="1"/>
</dbReference>
<evidence type="ECO:0000256" key="2">
    <source>
        <dbReference type="ARBA" id="ARBA00005573"/>
    </source>
</evidence>
<dbReference type="GO" id="GO:0031965">
    <property type="term" value="C:nuclear membrane"/>
    <property type="evidence" value="ECO:0007669"/>
    <property type="project" value="UniProtKB-UniRule"/>
</dbReference>
<dbReference type="GO" id="GO:0006406">
    <property type="term" value="P:mRNA export from nucleus"/>
    <property type="evidence" value="ECO:0007669"/>
    <property type="project" value="TreeGrafter"/>
</dbReference>
<reference evidence="10" key="1">
    <citation type="submission" date="2021-01" db="EMBL/GenBank/DDBJ databases">
        <authorList>
            <person name="Li R."/>
            <person name="Bekaert M."/>
        </authorList>
    </citation>
    <scope>NUCLEOTIDE SEQUENCE</scope>
    <source>
        <strain evidence="10">Farmed</strain>
    </source>
</reference>
<evidence type="ECO:0000256" key="5">
    <source>
        <dbReference type="ARBA" id="ARBA00022927"/>
    </source>
</evidence>
<evidence type="ECO:0000256" key="1">
    <source>
        <dbReference type="ARBA" id="ARBA00004567"/>
    </source>
</evidence>
<evidence type="ECO:0000313" key="11">
    <source>
        <dbReference type="Proteomes" id="UP000597762"/>
    </source>
</evidence>
<keyword evidence="7 9" id="KW-0906">Nuclear pore complex</keyword>
<dbReference type="Proteomes" id="UP000597762">
    <property type="component" value="Unassembled WGS sequence"/>
</dbReference>
<keyword evidence="8 9" id="KW-0539">Nucleus</keyword>
<keyword evidence="9" id="KW-0472">Membrane</keyword>
<dbReference type="Pfam" id="PF07575">
    <property type="entry name" value="Nucleopor_Nup85"/>
    <property type="match status" value="1"/>
</dbReference>
<dbReference type="AlphaFoldDB" id="A0A812BCM8"/>
<dbReference type="PANTHER" id="PTHR13373">
    <property type="entry name" value="FROUNT PROTEIN-RELATED"/>
    <property type="match status" value="1"/>
</dbReference>
<dbReference type="OrthoDB" id="17644at2759"/>